<proteinExistence type="predicted"/>
<dbReference type="EMBL" id="JH659286">
    <property type="protein sequence ID" value="EXL64377.1"/>
    <property type="molecule type" value="Genomic_DNA"/>
</dbReference>
<dbReference type="Proteomes" id="UP000030676">
    <property type="component" value="Unassembled WGS sequence"/>
</dbReference>
<name>X0GLB3_FUSOX</name>
<protein>
    <submittedName>
        <fullName evidence="1">Uncharacterized protein</fullName>
    </submittedName>
</protein>
<sequence length="54" mass="6045">MLLQLSDPLTRQSSQRPELFFEALRLPLGLNQSLAQVCDLLLEVVVLVPEAQVL</sequence>
<reference evidence="1" key="2">
    <citation type="submission" date="2012-05" db="EMBL/GenBank/DDBJ databases">
        <title>The Genome Annotation of Fusarium oxysporum PHW808.</title>
        <authorList>
            <consortium name="The Broad Institute Genomics Platform"/>
            <person name="Ma L.-J."/>
            <person name="Corby-Kistler H."/>
            <person name="Broz K."/>
            <person name="Gale L.R."/>
            <person name="Jonkers W."/>
            <person name="O'Donnell K."/>
            <person name="Ploetz R."/>
            <person name="Steinberg C."/>
            <person name="Schwartz D.C."/>
            <person name="VanEtten H."/>
            <person name="Zhou S."/>
            <person name="Young S.K."/>
            <person name="Zeng Q."/>
            <person name="Gargeya S."/>
            <person name="Fitzgerald M."/>
            <person name="Abouelleil A."/>
            <person name="Alvarado L."/>
            <person name="Chapman S.B."/>
            <person name="Gainer-Dewar J."/>
            <person name="Goldberg J."/>
            <person name="Griggs A."/>
            <person name="Gujja S."/>
            <person name="Hansen M."/>
            <person name="Howarth C."/>
            <person name="Imamovic A."/>
            <person name="Ireland A."/>
            <person name="Larimer J."/>
            <person name="McCowan C."/>
            <person name="Murphy C."/>
            <person name="Pearson M."/>
            <person name="Poon T.W."/>
            <person name="Priest M."/>
            <person name="Roberts A."/>
            <person name="Saif S."/>
            <person name="Shea T."/>
            <person name="Sykes S."/>
            <person name="Wortman J."/>
            <person name="Nusbaum C."/>
            <person name="Birren B."/>
        </authorList>
    </citation>
    <scope>NUCLEOTIDE SEQUENCE</scope>
    <source>
        <strain evidence="1">54008</strain>
    </source>
</reference>
<evidence type="ECO:0000313" key="1">
    <source>
        <dbReference type="EMBL" id="EXL64377.1"/>
    </source>
</evidence>
<organism evidence="1">
    <name type="scientific">Fusarium oxysporum f. sp. conglutinans race 2 54008</name>
    <dbReference type="NCBI Taxonomy" id="1089457"/>
    <lineage>
        <taxon>Eukaryota</taxon>
        <taxon>Fungi</taxon>
        <taxon>Dikarya</taxon>
        <taxon>Ascomycota</taxon>
        <taxon>Pezizomycotina</taxon>
        <taxon>Sordariomycetes</taxon>
        <taxon>Hypocreomycetidae</taxon>
        <taxon>Hypocreales</taxon>
        <taxon>Nectriaceae</taxon>
        <taxon>Fusarium</taxon>
        <taxon>Fusarium oxysporum species complex</taxon>
    </lineage>
</organism>
<accession>X0GLB3</accession>
<dbReference type="AlphaFoldDB" id="X0GLB3"/>
<gene>
    <name evidence="1" type="ORF">FOPG_19358</name>
</gene>
<reference evidence="1" key="1">
    <citation type="submission" date="2011-11" db="EMBL/GenBank/DDBJ databases">
        <title>The Genome Sequence of Fusarium oxysporum PHW808.</title>
        <authorList>
            <consortium name="The Broad Institute Genome Sequencing Platform"/>
            <person name="Ma L.-J."/>
            <person name="Gale L.R."/>
            <person name="Schwartz D.C."/>
            <person name="Zhou S."/>
            <person name="Corby-Kistler H."/>
            <person name="Young S.K."/>
            <person name="Zeng Q."/>
            <person name="Gargeya S."/>
            <person name="Fitzgerald M."/>
            <person name="Haas B."/>
            <person name="Abouelleil A."/>
            <person name="Alvarado L."/>
            <person name="Arachchi H.M."/>
            <person name="Berlin A."/>
            <person name="Brown A."/>
            <person name="Chapman S.B."/>
            <person name="Chen Z."/>
            <person name="Dunbar C."/>
            <person name="Freedman E."/>
            <person name="Gearin G."/>
            <person name="Goldberg J."/>
            <person name="Griggs A."/>
            <person name="Gujja S."/>
            <person name="Heiman D."/>
            <person name="Howarth C."/>
            <person name="Larson L."/>
            <person name="Lui A."/>
            <person name="MacDonald P.J.P."/>
            <person name="Montmayeur A."/>
            <person name="Murphy C."/>
            <person name="Neiman D."/>
            <person name="Pearson M."/>
            <person name="Priest M."/>
            <person name="Roberts A."/>
            <person name="Saif S."/>
            <person name="Shea T."/>
            <person name="Shenoy N."/>
            <person name="Sisk P."/>
            <person name="Stolte C."/>
            <person name="Sykes S."/>
            <person name="Wortman J."/>
            <person name="Nusbaum C."/>
            <person name="Birren B."/>
        </authorList>
    </citation>
    <scope>NUCLEOTIDE SEQUENCE [LARGE SCALE GENOMIC DNA]</scope>
    <source>
        <strain evidence="1">54008</strain>
    </source>
</reference>
<dbReference type="HOGENOM" id="CLU_3050402_0_0_1"/>